<keyword evidence="11" id="KW-0137">Centromere</keyword>
<comment type="caution">
    <text evidence="14">The sequence shown here is derived from an EMBL/GenBank/DDBJ whole genome shotgun (WGS) entry which is preliminary data.</text>
</comment>
<evidence type="ECO:0000313" key="14">
    <source>
        <dbReference type="EMBL" id="KAL0635108.1"/>
    </source>
</evidence>
<evidence type="ECO:0000256" key="6">
    <source>
        <dbReference type="ARBA" id="ARBA00022454"/>
    </source>
</evidence>
<dbReference type="PANTHER" id="PTHR28262">
    <property type="entry name" value="DASH COMPLEX SUBUNIT SPC19"/>
    <property type="match status" value="1"/>
</dbReference>
<keyword evidence="6" id="KW-0158">Chromosome</keyword>
<feature type="region of interest" description="Disordered" evidence="13">
    <location>
        <begin position="109"/>
        <end position="131"/>
    </location>
</feature>
<evidence type="ECO:0000256" key="1">
    <source>
        <dbReference type="ARBA" id="ARBA00004123"/>
    </source>
</evidence>
<organism evidence="14 15">
    <name type="scientific">Discina gigas</name>
    <dbReference type="NCBI Taxonomy" id="1032678"/>
    <lineage>
        <taxon>Eukaryota</taxon>
        <taxon>Fungi</taxon>
        <taxon>Dikarya</taxon>
        <taxon>Ascomycota</taxon>
        <taxon>Pezizomycotina</taxon>
        <taxon>Pezizomycetes</taxon>
        <taxon>Pezizales</taxon>
        <taxon>Discinaceae</taxon>
        <taxon>Discina</taxon>
    </lineage>
</organism>
<comment type="subcellular location">
    <subcellularLocation>
        <location evidence="3">Chromosome</location>
        <location evidence="3">Centromere</location>
        <location evidence="3">Kinetochore</location>
    </subcellularLocation>
    <subcellularLocation>
        <location evidence="2">Cytoplasm</location>
        <location evidence="2">Cytoskeleton</location>
        <location evidence="2">Spindle</location>
    </subcellularLocation>
    <subcellularLocation>
        <location evidence="1">Nucleus</location>
    </subcellularLocation>
</comment>
<evidence type="ECO:0000256" key="10">
    <source>
        <dbReference type="ARBA" id="ARBA00023242"/>
    </source>
</evidence>
<comment type="similarity">
    <text evidence="4">Belongs to the DASH complex SPC19 family.</text>
</comment>
<evidence type="ECO:0000256" key="9">
    <source>
        <dbReference type="ARBA" id="ARBA00023212"/>
    </source>
</evidence>
<keyword evidence="8" id="KW-0995">Kinetochore</keyword>
<keyword evidence="10" id="KW-0539">Nucleus</keyword>
<dbReference type="Pfam" id="PF08287">
    <property type="entry name" value="DASH_Spc19"/>
    <property type="match status" value="1"/>
</dbReference>
<keyword evidence="15" id="KW-1185">Reference proteome</keyword>
<dbReference type="PANTHER" id="PTHR28262:SF1">
    <property type="entry name" value="DASH COMPLEX SUBUNIT SPC19"/>
    <property type="match status" value="1"/>
</dbReference>
<protein>
    <recommendedName>
        <fullName evidence="5">DASH complex subunit SPC19</fullName>
    </recommendedName>
    <alternativeName>
        <fullName evidence="12">Outer kinetochore protein SPC19</fullName>
    </alternativeName>
</protein>
<keyword evidence="7" id="KW-0963">Cytoplasm</keyword>
<evidence type="ECO:0000256" key="8">
    <source>
        <dbReference type="ARBA" id="ARBA00022838"/>
    </source>
</evidence>
<evidence type="ECO:0000256" key="4">
    <source>
        <dbReference type="ARBA" id="ARBA00008952"/>
    </source>
</evidence>
<dbReference type="Proteomes" id="UP001447188">
    <property type="component" value="Unassembled WGS sequence"/>
</dbReference>
<reference evidence="14 15" key="1">
    <citation type="submission" date="2024-02" db="EMBL/GenBank/DDBJ databases">
        <title>Discinaceae phylogenomics.</title>
        <authorList>
            <person name="Dirks A.C."/>
            <person name="James T.Y."/>
        </authorList>
    </citation>
    <scope>NUCLEOTIDE SEQUENCE [LARGE SCALE GENOMIC DNA]</scope>
    <source>
        <strain evidence="14 15">ACD0624</strain>
    </source>
</reference>
<gene>
    <name evidence="14" type="primary">SPC19</name>
    <name evidence="14" type="ORF">Q9L58_005929</name>
</gene>
<dbReference type="InterPro" id="IPR013251">
    <property type="entry name" value="DASH_Spc19"/>
</dbReference>
<evidence type="ECO:0000256" key="3">
    <source>
        <dbReference type="ARBA" id="ARBA00004629"/>
    </source>
</evidence>
<evidence type="ECO:0000256" key="11">
    <source>
        <dbReference type="ARBA" id="ARBA00023328"/>
    </source>
</evidence>
<evidence type="ECO:0000256" key="2">
    <source>
        <dbReference type="ARBA" id="ARBA00004186"/>
    </source>
</evidence>
<evidence type="ECO:0000256" key="7">
    <source>
        <dbReference type="ARBA" id="ARBA00022490"/>
    </source>
</evidence>
<evidence type="ECO:0000256" key="13">
    <source>
        <dbReference type="SAM" id="MobiDB-lite"/>
    </source>
</evidence>
<sequence length="174" mass="19485">MSNPPLNSTIASLTGCVASLQNSQRLLDSSISILDSGVRDFPRIKKVLQCTRHFELISEPTLYAAQTALADEIGPEVEHLLRRVEQHLSKMERREKALIAKSELQEGRLQQKPTMSRGPVGRPGSRAGNNANAEKLKILKSKKERLNHTLERLGIQAGHKERQLRMTMNYGRPA</sequence>
<keyword evidence="9" id="KW-0206">Cytoskeleton</keyword>
<evidence type="ECO:0000313" key="15">
    <source>
        <dbReference type="Proteomes" id="UP001447188"/>
    </source>
</evidence>
<name>A0ABR3GGZ9_9PEZI</name>
<accession>A0ABR3GGZ9</accession>
<evidence type="ECO:0000256" key="5">
    <source>
        <dbReference type="ARBA" id="ARBA00016329"/>
    </source>
</evidence>
<dbReference type="EMBL" id="JBBBZM010000077">
    <property type="protein sequence ID" value="KAL0635108.1"/>
    <property type="molecule type" value="Genomic_DNA"/>
</dbReference>
<evidence type="ECO:0000256" key="12">
    <source>
        <dbReference type="ARBA" id="ARBA00032583"/>
    </source>
</evidence>
<proteinExistence type="inferred from homology"/>